<feature type="binding site" evidence="5">
    <location>
        <position position="79"/>
    </location>
    <ligand>
        <name>dimethylallyl diphosphate</name>
        <dbReference type="ChEBI" id="CHEBI:57623"/>
    </ligand>
</feature>
<dbReference type="CDD" id="cd13944">
    <property type="entry name" value="lytB_ispH"/>
    <property type="match status" value="1"/>
</dbReference>
<comment type="similarity">
    <text evidence="5">Belongs to the IspH family.</text>
</comment>
<keyword evidence="5" id="KW-0560">Oxidoreductase</keyword>
<feature type="transmembrane region" description="Helical" evidence="6">
    <location>
        <begin position="383"/>
        <end position="403"/>
    </location>
</feature>
<dbReference type="Gene3D" id="3.40.1010.20">
    <property type="entry name" value="4-hydroxy-3-methylbut-2-enyl diphosphate reductase, catalytic domain"/>
    <property type="match status" value="2"/>
</dbReference>
<feature type="binding site" evidence="5">
    <location>
        <position position="129"/>
    </location>
    <ligand>
        <name>(2E)-4-hydroxy-3-methylbut-2-enyl diphosphate</name>
        <dbReference type="ChEBI" id="CHEBI:128753"/>
    </ligand>
</feature>
<feature type="binding site" evidence="5">
    <location>
        <position position="225"/>
    </location>
    <ligand>
        <name>dimethylallyl diphosphate</name>
        <dbReference type="ChEBI" id="CHEBI:57623"/>
    </ligand>
</feature>
<protein>
    <recommendedName>
        <fullName evidence="5">4-hydroxy-3-methylbut-2-enyl diphosphate reductase</fullName>
        <shortName evidence="5">HMBPP reductase</shortName>
        <ecNumber evidence="5">1.17.7.4</ecNumber>
    </recommendedName>
</protein>
<comment type="caution">
    <text evidence="5">Lacks conserved residue(s) required for the propagation of feature annotation.</text>
</comment>
<feature type="binding site" evidence="5">
    <location>
        <position position="79"/>
    </location>
    <ligand>
        <name>(2E)-4-hydroxy-3-methylbut-2-enyl diphosphate</name>
        <dbReference type="ChEBI" id="CHEBI:128753"/>
    </ligand>
</feature>
<feature type="transmembrane region" description="Helical" evidence="6">
    <location>
        <begin position="415"/>
        <end position="435"/>
    </location>
</feature>
<comment type="catalytic activity">
    <reaction evidence="5">
        <text>dimethylallyl diphosphate + 2 oxidized [2Fe-2S]-[ferredoxin] + H2O = (2E)-4-hydroxy-3-methylbut-2-enyl diphosphate + 2 reduced [2Fe-2S]-[ferredoxin] + 2 H(+)</text>
        <dbReference type="Rhea" id="RHEA:24825"/>
        <dbReference type="Rhea" id="RHEA-COMP:10000"/>
        <dbReference type="Rhea" id="RHEA-COMP:10001"/>
        <dbReference type="ChEBI" id="CHEBI:15377"/>
        <dbReference type="ChEBI" id="CHEBI:15378"/>
        <dbReference type="ChEBI" id="CHEBI:33737"/>
        <dbReference type="ChEBI" id="CHEBI:33738"/>
        <dbReference type="ChEBI" id="CHEBI:57623"/>
        <dbReference type="ChEBI" id="CHEBI:128753"/>
        <dbReference type="EC" id="1.17.7.4"/>
    </reaction>
</comment>
<name>A0A650ENN2_9BACT</name>
<feature type="binding site" evidence="5">
    <location>
        <position position="16"/>
    </location>
    <ligand>
        <name>[4Fe-4S] cluster</name>
        <dbReference type="ChEBI" id="CHEBI:49883"/>
    </ligand>
</feature>
<comment type="cofactor">
    <cofactor evidence="5">
        <name>[4Fe-4S] cluster</name>
        <dbReference type="ChEBI" id="CHEBI:49883"/>
    </cofactor>
    <text evidence="5">Binds 1 [4Fe-4S] cluster per subunit.</text>
</comment>
<evidence type="ECO:0000256" key="1">
    <source>
        <dbReference type="ARBA" id="ARBA00022485"/>
    </source>
</evidence>
<dbReference type="PANTHER" id="PTHR30426">
    <property type="entry name" value="4-HYDROXY-3-METHYLBUT-2-ENYL DIPHOSPHATE REDUCTASE"/>
    <property type="match status" value="1"/>
</dbReference>
<dbReference type="Pfam" id="PF02401">
    <property type="entry name" value="LYTB"/>
    <property type="match status" value="1"/>
</dbReference>
<feature type="transmembrane region" description="Helical" evidence="6">
    <location>
        <begin position="512"/>
        <end position="531"/>
    </location>
</feature>
<dbReference type="GO" id="GO:0050992">
    <property type="term" value="P:dimethylallyl diphosphate biosynthetic process"/>
    <property type="evidence" value="ECO:0007669"/>
    <property type="project" value="UniProtKB-UniRule"/>
</dbReference>
<comment type="catalytic activity">
    <reaction evidence="5">
        <text>isopentenyl diphosphate + 2 oxidized [2Fe-2S]-[ferredoxin] + H2O = (2E)-4-hydroxy-3-methylbut-2-enyl diphosphate + 2 reduced [2Fe-2S]-[ferredoxin] + 2 H(+)</text>
        <dbReference type="Rhea" id="RHEA:24488"/>
        <dbReference type="Rhea" id="RHEA-COMP:10000"/>
        <dbReference type="Rhea" id="RHEA-COMP:10001"/>
        <dbReference type="ChEBI" id="CHEBI:15377"/>
        <dbReference type="ChEBI" id="CHEBI:15378"/>
        <dbReference type="ChEBI" id="CHEBI:33737"/>
        <dbReference type="ChEBI" id="CHEBI:33738"/>
        <dbReference type="ChEBI" id="CHEBI:128753"/>
        <dbReference type="ChEBI" id="CHEBI:128769"/>
        <dbReference type="EC" id="1.17.7.4"/>
    </reaction>
</comment>
<dbReference type="PANTHER" id="PTHR30426:SF0">
    <property type="entry name" value="4-HYDROXY-3-METHYLBUT-2-ENYL DIPHOSPHATE REDUCTASE"/>
    <property type="match status" value="1"/>
</dbReference>
<keyword evidence="6" id="KW-0472">Membrane</keyword>
<evidence type="ECO:0000256" key="2">
    <source>
        <dbReference type="ARBA" id="ARBA00022723"/>
    </source>
</evidence>
<feature type="binding site" evidence="5">
    <location>
        <position position="225"/>
    </location>
    <ligand>
        <name>(2E)-4-hydroxy-3-methylbut-2-enyl diphosphate</name>
        <dbReference type="ChEBI" id="CHEBI:128753"/>
    </ligand>
</feature>
<keyword evidence="3 5" id="KW-0408">Iron</keyword>
<dbReference type="UniPathway" id="UPA00059">
    <property type="reaction ID" value="UER00105"/>
</dbReference>
<feature type="binding site" evidence="5">
    <location>
        <position position="267"/>
    </location>
    <ligand>
        <name>dimethylallyl diphosphate</name>
        <dbReference type="ChEBI" id="CHEBI:57623"/>
    </ligand>
</feature>
<evidence type="ECO:0000256" key="6">
    <source>
        <dbReference type="SAM" id="Phobius"/>
    </source>
</evidence>
<feature type="transmembrane region" description="Helical" evidence="6">
    <location>
        <begin position="487"/>
        <end position="506"/>
    </location>
</feature>
<feature type="binding site" evidence="5">
    <location>
        <position position="101"/>
    </location>
    <ligand>
        <name>[4Fe-4S] cluster</name>
        <dbReference type="ChEBI" id="CHEBI:49883"/>
    </ligand>
</feature>
<keyword evidence="1 5" id="KW-0004">4Fe-4S</keyword>
<dbReference type="GO" id="GO:0051745">
    <property type="term" value="F:4-hydroxy-3-methylbut-2-enyl diphosphate reductase activity"/>
    <property type="evidence" value="ECO:0007669"/>
    <property type="project" value="UniProtKB-UniRule"/>
</dbReference>
<evidence type="ECO:0000256" key="4">
    <source>
        <dbReference type="ARBA" id="ARBA00023014"/>
    </source>
</evidence>
<feature type="binding site" evidence="5">
    <location>
        <position position="129"/>
    </location>
    <ligand>
        <name>dimethylallyl diphosphate</name>
        <dbReference type="ChEBI" id="CHEBI:57623"/>
    </ligand>
</feature>
<feature type="binding site" evidence="5">
    <location>
        <position position="79"/>
    </location>
    <ligand>
        <name>isopentenyl diphosphate</name>
        <dbReference type="ChEBI" id="CHEBI:128769"/>
    </ligand>
</feature>
<dbReference type="HAMAP" id="MF_00191">
    <property type="entry name" value="IspH"/>
    <property type="match status" value="1"/>
</dbReference>
<organism evidence="7">
    <name type="scientific">uncultured Elusimicrobia bacterium</name>
    <dbReference type="NCBI Taxonomy" id="699876"/>
    <lineage>
        <taxon>Bacteria</taxon>
        <taxon>Pseudomonadati</taxon>
        <taxon>Elusimicrobiota</taxon>
        <taxon>Elusimicrobia</taxon>
        <taxon>environmental samples</taxon>
    </lineage>
</organism>
<feature type="binding site" evidence="5">
    <location>
        <position position="45"/>
    </location>
    <ligand>
        <name>(2E)-4-hydroxy-3-methylbut-2-enyl diphosphate</name>
        <dbReference type="ChEBI" id="CHEBI:128753"/>
    </ligand>
</feature>
<feature type="transmembrane region" description="Helical" evidence="6">
    <location>
        <begin position="330"/>
        <end position="348"/>
    </location>
</feature>
<dbReference type="GO" id="GO:0016114">
    <property type="term" value="P:terpenoid biosynthetic process"/>
    <property type="evidence" value="ECO:0007669"/>
    <property type="project" value="UniProtKB-UniRule"/>
</dbReference>
<dbReference type="InterPro" id="IPR003451">
    <property type="entry name" value="LytB/IspH"/>
</dbReference>
<feature type="binding site" evidence="5">
    <location>
        <position position="167"/>
    </location>
    <ligand>
        <name>(2E)-4-hydroxy-3-methylbut-2-enyl diphosphate</name>
        <dbReference type="ChEBI" id="CHEBI:128753"/>
    </ligand>
</feature>
<feature type="binding site" evidence="5">
    <location>
        <position position="267"/>
    </location>
    <ligand>
        <name>isopentenyl diphosphate</name>
        <dbReference type="ChEBI" id="CHEBI:128769"/>
    </ligand>
</feature>
<feature type="binding site" evidence="5">
    <location>
        <position position="45"/>
    </location>
    <ligand>
        <name>isopentenyl diphosphate</name>
        <dbReference type="ChEBI" id="CHEBI:128769"/>
    </ligand>
</feature>
<feature type="transmembrane region" description="Helical" evidence="6">
    <location>
        <begin position="360"/>
        <end position="377"/>
    </location>
</feature>
<accession>A0A650ENN2</accession>
<dbReference type="Gene3D" id="3.40.50.11270">
    <property type="match status" value="1"/>
</dbReference>
<sequence length="562" mass="61076">MEKEQDVTVAKSAGFCPGVKRAIDKVLELEAAGKKPVYTIGPLIHNKQVTDMLAAKQITAIDSPQDAEDKSGVLVIRAHGITPQFQQEITSCGMNVVDATCPLVKHAQNIIAKFAGLGYHTVIVGDGGHAEVIGLLGYAQGKGTVVAGPEEAAKLPHFDKVNVVSQTTQKESVFYATAEEIKKHADECQISNTICQPTKDRQKETIEQAKRADLVIVVGGKHSANTARLAFLCQELCPHVQHVETEEELDETDVIRSKKIFITAGASTPNWVIDRVAARVKDLRKPGAKSILPALQKAWRFLVKNAFYTASAAAAFSYVCMRLEGIRPDAHLAAFVWFFVFAGTAFNRAHEAAYAKSKKFLYGASFICAGTALGVAAGLGLKTFALCAVLIAAGFFYPFRSVITAHLPPLPGTKDFATALGWAFACAFLPAYQYGLLSRKATYLAIVYSLLLVFMRTVTLGFSSANKDMIIGRESFYKAFGIKKTKWAVALILAALTAALATLWTLTWRPSLVAMLLIGDLYTIFIVIYYYGRNSTRSVKDETLVDGQFFVLWALSGLAALL</sequence>
<dbReference type="GO" id="GO:0019288">
    <property type="term" value="P:isopentenyl diphosphate biosynthetic process, methylerythritol 4-phosphate pathway"/>
    <property type="evidence" value="ECO:0007669"/>
    <property type="project" value="UniProtKB-UniRule"/>
</dbReference>
<dbReference type="UniPathway" id="UPA00056">
    <property type="reaction ID" value="UER00097"/>
</dbReference>
<evidence type="ECO:0000256" key="3">
    <source>
        <dbReference type="ARBA" id="ARBA00023004"/>
    </source>
</evidence>
<keyword evidence="4 5" id="KW-0411">Iron-sulfur</keyword>
<keyword evidence="5" id="KW-0414">Isoprene biosynthesis</keyword>
<comment type="pathway">
    <text evidence="5">Isoprenoid biosynthesis; dimethylallyl diphosphate biosynthesis; dimethylallyl diphosphate from (2E)-4-hydroxy-3-methylbutenyl diphosphate: step 1/1.</text>
</comment>
<proteinExistence type="inferred from homology"/>
<feature type="binding site" evidence="5">
    <location>
        <position position="225"/>
    </location>
    <ligand>
        <name>isopentenyl diphosphate</name>
        <dbReference type="ChEBI" id="CHEBI:128769"/>
    </ligand>
</feature>
<dbReference type="AlphaFoldDB" id="A0A650ENN2"/>
<reference evidence="7" key="1">
    <citation type="journal article" date="2020" name="J. ISSAAS">
        <title>Lactobacilli and other gastrointestinal microbiota of Peromyscus leucopus, reservoir host for agents of Lyme disease and other zoonoses in North America.</title>
        <authorList>
            <person name="Milovic A."/>
            <person name="Bassam K."/>
            <person name="Shao H."/>
            <person name="Chatzistamou I."/>
            <person name="Tufts D.M."/>
            <person name="Diuk-Wasser M."/>
            <person name="Barbour A.G."/>
        </authorList>
    </citation>
    <scope>NUCLEOTIDE SEQUENCE</scope>
    <source>
        <strain evidence="7">LL30</strain>
    </source>
</reference>
<gene>
    <name evidence="5" type="primary">ispH</name>
    <name evidence="7" type="ORF">Elusimicrob2101_0710</name>
</gene>
<feature type="binding site" evidence="5">
    <location>
        <position position="129"/>
    </location>
    <ligand>
        <name>isopentenyl diphosphate</name>
        <dbReference type="ChEBI" id="CHEBI:128769"/>
    </ligand>
</feature>
<comment type="pathway">
    <text evidence="5">Isoprenoid biosynthesis; isopentenyl diphosphate biosynthesis via DXP pathway; isopentenyl diphosphate from 1-deoxy-D-xylulose 5-phosphate: step 6/6.</text>
</comment>
<feature type="binding site" evidence="5">
    <location>
        <position position="223"/>
    </location>
    <ligand>
        <name>isopentenyl diphosphate</name>
        <dbReference type="ChEBI" id="CHEBI:128769"/>
    </ligand>
</feature>
<dbReference type="GO" id="GO:0051539">
    <property type="term" value="F:4 iron, 4 sulfur cluster binding"/>
    <property type="evidence" value="ECO:0007669"/>
    <property type="project" value="UniProtKB-UniRule"/>
</dbReference>
<evidence type="ECO:0000313" key="7">
    <source>
        <dbReference type="EMBL" id="QGT50808.1"/>
    </source>
</evidence>
<feature type="binding site" evidence="5">
    <location>
        <position position="267"/>
    </location>
    <ligand>
        <name>(2E)-4-hydroxy-3-methylbut-2-enyl diphosphate</name>
        <dbReference type="ChEBI" id="CHEBI:128753"/>
    </ligand>
</feature>
<dbReference type="NCBIfam" id="TIGR00216">
    <property type="entry name" value="ispH_lytB"/>
    <property type="match status" value="1"/>
</dbReference>
<keyword evidence="6" id="KW-1133">Transmembrane helix</keyword>
<feature type="transmembrane region" description="Helical" evidence="6">
    <location>
        <begin position="441"/>
        <end position="466"/>
    </location>
</feature>
<feature type="binding site" evidence="5">
    <location>
        <position position="195"/>
    </location>
    <ligand>
        <name>[4Fe-4S] cluster</name>
        <dbReference type="ChEBI" id="CHEBI:49883"/>
    </ligand>
</feature>
<keyword evidence="2 5" id="KW-0479">Metal-binding</keyword>
<dbReference type="EC" id="1.17.7.4" evidence="5"/>
<feature type="binding site" evidence="5">
    <location>
        <position position="45"/>
    </location>
    <ligand>
        <name>dimethylallyl diphosphate</name>
        <dbReference type="ChEBI" id="CHEBI:57623"/>
    </ligand>
</feature>
<feature type="active site" description="Proton donor" evidence="5">
    <location>
        <position position="131"/>
    </location>
</feature>
<feature type="binding site" evidence="5">
    <location>
        <position position="223"/>
    </location>
    <ligand>
        <name>dimethylallyl diphosphate</name>
        <dbReference type="ChEBI" id="CHEBI:57623"/>
    </ligand>
</feature>
<feature type="binding site" evidence="5">
    <location>
        <position position="223"/>
    </location>
    <ligand>
        <name>(2E)-4-hydroxy-3-methylbut-2-enyl diphosphate</name>
        <dbReference type="ChEBI" id="CHEBI:128753"/>
    </ligand>
</feature>
<keyword evidence="6" id="KW-0812">Transmembrane</keyword>
<evidence type="ECO:0000256" key="5">
    <source>
        <dbReference type="HAMAP-Rule" id="MF_00191"/>
    </source>
</evidence>
<dbReference type="GO" id="GO:0046872">
    <property type="term" value="F:metal ion binding"/>
    <property type="evidence" value="ECO:0007669"/>
    <property type="project" value="UniProtKB-KW"/>
</dbReference>
<comment type="function">
    <text evidence="5">Catalyzes the conversion of 1-hydroxy-2-methyl-2-(E)-butenyl 4-diphosphate (HMBPP) into a mixture of isopentenyl diphosphate (IPP) and dimethylallyl diphosphate (DMAPP). Acts in the terminal step of the DOXP/MEP pathway for isoprenoid precursor biosynthesis.</text>
</comment>
<dbReference type="EMBL" id="MN577572">
    <property type="protein sequence ID" value="QGT50808.1"/>
    <property type="molecule type" value="Genomic_DNA"/>
</dbReference>